<sequence>MTHIPPHGLDWRISSKCNGGACVRVAVDGDTVYLGDTKNPAVALRFTREQWQAFTADIASGAVSASR</sequence>
<dbReference type="AlphaFoldDB" id="A0A840P9L9"/>
<feature type="domain" description="DUF397" evidence="1">
    <location>
        <begin position="10"/>
        <end position="58"/>
    </location>
</feature>
<dbReference type="RefSeq" id="WP_185054950.1">
    <property type="nucleotide sequence ID" value="NZ_BAABIX010000030.1"/>
</dbReference>
<gene>
    <name evidence="2" type="ORF">HNP84_007827</name>
</gene>
<comment type="caution">
    <text evidence="2">The sequence shown here is derived from an EMBL/GenBank/DDBJ whole genome shotgun (WGS) entry which is preliminary data.</text>
</comment>
<proteinExistence type="predicted"/>
<dbReference type="InterPro" id="IPR007278">
    <property type="entry name" value="DUF397"/>
</dbReference>
<protein>
    <recommendedName>
        <fullName evidence="1">DUF397 domain-containing protein</fullName>
    </recommendedName>
</protein>
<name>A0A840P9L9_9ACTN</name>
<dbReference type="EMBL" id="JACHGN010000021">
    <property type="protein sequence ID" value="MBB5138074.1"/>
    <property type="molecule type" value="Genomic_DNA"/>
</dbReference>
<dbReference type="Pfam" id="PF04149">
    <property type="entry name" value="DUF397"/>
    <property type="match status" value="1"/>
</dbReference>
<evidence type="ECO:0000313" key="2">
    <source>
        <dbReference type="EMBL" id="MBB5138074.1"/>
    </source>
</evidence>
<reference evidence="2 3" key="1">
    <citation type="submission" date="2020-08" db="EMBL/GenBank/DDBJ databases">
        <title>Genomic Encyclopedia of Type Strains, Phase IV (KMG-IV): sequencing the most valuable type-strain genomes for metagenomic binning, comparative biology and taxonomic classification.</title>
        <authorList>
            <person name="Goeker M."/>
        </authorList>
    </citation>
    <scope>NUCLEOTIDE SEQUENCE [LARGE SCALE GENOMIC DNA]</scope>
    <source>
        <strain evidence="2 3">DSM 45615</strain>
    </source>
</reference>
<keyword evidence="3" id="KW-1185">Reference proteome</keyword>
<organism evidence="2 3">
    <name type="scientific">Thermocatellispora tengchongensis</name>
    <dbReference type="NCBI Taxonomy" id="1073253"/>
    <lineage>
        <taxon>Bacteria</taxon>
        <taxon>Bacillati</taxon>
        <taxon>Actinomycetota</taxon>
        <taxon>Actinomycetes</taxon>
        <taxon>Streptosporangiales</taxon>
        <taxon>Streptosporangiaceae</taxon>
        <taxon>Thermocatellispora</taxon>
    </lineage>
</organism>
<accession>A0A840P9L9</accession>
<evidence type="ECO:0000313" key="3">
    <source>
        <dbReference type="Proteomes" id="UP000578449"/>
    </source>
</evidence>
<evidence type="ECO:0000259" key="1">
    <source>
        <dbReference type="Pfam" id="PF04149"/>
    </source>
</evidence>
<dbReference type="Proteomes" id="UP000578449">
    <property type="component" value="Unassembled WGS sequence"/>
</dbReference>